<feature type="domain" description="JmjC" evidence="1">
    <location>
        <begin position="329"/>
        <end position="477"/>
    </location>
</feature>
<name>A0AAV2HAA6_LYMST</name>
<dbReference type="PANTHER" id="PTHR12480:SF22">
    <property type="entry name" value="JMJC DOMAIN-CONTAINING PROTEIN"/>
    <property type="match status" value="1"/>
</dbReference>
<dbReference type="Pfam" id="PF13621">
    <property type="entry name" value="Cupin_8"/>
    <property type="match status" value="1"/>
</dbReference>
<accession>A0AAV2HAA6</accession>
<evidence type="ECO:0000313" key="3">
    <source>
        <dbReference type="Proteomes" id="UP001497497"/>
    </source>
</evidence>
<dbReference type="SUPFAM" id="SSF51197">
    <property type="entry name" value="Clavaminate synthase-like"/>
    <property type="match status" value="1"/>
</dbReference>
<dbReference type="GO" id="GO:0005634">
    <property type="term" value="C:nucleus"/>
    <property type="evidence" value="ECO:0007669"/>
    <property type="project" value="TreeGrafter"/>
</dbReference>
<dbReference type="Gene3D" id="2.60.120.650">
    <property type="entry name" value="Cupin"/>
    <property type="match status" value="1"/>
</dbReference>
<sequence length="502" mass="57861">MSNEHPYSDDDIVTPITEWPITITIEPNEDTNENRKKYCKSKPQRGLIYSRHLSENIKKQKCIDEVRNPDMYDSQVSESLVSVRVAKWLRKNKSVHVTNQAPSAPKSPNTVLYNVSRTKECIEFLKKERFQLQSKAGDSKSMHIGDIHAALASVEDWLGNYNEAFEQIKLAVTMSPNNSEYRWLKEKLKRQCKVFMQQCEMMNKVKDNPLVFPSVSEVERVSTKNLTVEEFIENYVDKKRPVILLDVVSSMTKKPWDFEYIKTKTGSLKVFLKSAVPYSVEWAKLEESRSVLVRDFIDSVQNSETDEYLFDLSLPIHCPHLAEELIIPEYFEDNFLLQTHPGSLYRDSWPSLFIAPKGVTSQLHVDAFASNFWMALFQGQKRWTFFDGDDLPLLYPQYFHSMDPVFSVDLDKADMEKFPLLALTKPRQCILNPGELLFVPAGSPHYVENLTASLAVSSNHVNHSNFKQVCKELKVNCLLDPRSADLLEQFQSPAFFHGPQLK</sequence>
<evidence type="ECO:0000313" key="2">
    <source>
        <dbReference type="EMBL" id="CAL1530701.1"/>
    </source>
</evidence>
<gene>
    <name evidence="2" type="ORF">GSLYS_00004826001</name>
</gene>
<reference evidence="2 3" key="1">
    <citation type="submission" date="2024-04" db="EMBL/GenBank/DDBJ databases">
        <authorList>
            <consortium name="Genoscope - CEA"/>
            <person name="William W."/>
        </authorList>
    </citation>
    <scope>NUCLEOTIDE SEQUENCE [LARGE SCALE GENOMIC DNA]</scope>
</reference>
<protein>
    <recommendedName>
        <fullName evidence="1">JmjC domain-containing protein</fullName>
    </recommendedName>
</protein>
<keyword evidence="3" id="KW-1185">Reference proteome</keyword>
<dbReference type="SMART" id="SM00558">
    <property type="entry name" value="JmjC"/>
    <property type="match status" value="1"/>
</dbReference>
<comment type="caution">
    <text evidence="2">The sequence shown here is derived from an EMBL/GenBank/DDBJ whole genome shotgun (WGS) entry which is preliminary data.</text>
</comment>
<dbReference type="GO" id="GO:0106140">
    <property type="term" value="F:P-TEFb complex binding"/>
    <property type="evidence" value="ECO:0007669"/>
    <property type="project" value="TreeGrafter"/>
</dbReference>
<dbReference type="InterPro" id="IPR041667">
    <property type="entry name" value="Cupin_8"/>
</dbReference>
<proteinExistence type="predicted"/>
<organism evidence="2 3">
    <name type="scientific">Lymnaea stagnalis</name>
    <name type="common">Great pond snail</name>
    <name type="synonym">Helix stagnalis</name>
    <dbReference type="NCBI Taxonomy" id="6523"/>
    <lineage>
        <taxon>Eukaryota</taxon>
        <taxon>Metazoa</taxon>
        <taxon>Spiralia</taxon>
        <taxon>Lophotrochozoa</taxon>
        <taxon>Mollusca</taxon>
        <taxon>Gastropoda</taxon>
        <taxon>Heterobranchia</taxon>
        <taxon>Euthyneura</taxon>
        <taxon>Panpulmonata</taxon>
        <taxon>Hygrophila</taxon>
        <taxon>Lymnaeoidea</taxon>
        <taxon>Lymnaeidae</taxon>
        <taxon>Lymnaea</taxon>
    </lineage>
</organism>
<dbReference type="InterPro" id="IPR050910">
    <property type="entry name" value="JMJD6_ArgDemeth/LysHydrox"/>
</dbReference>
<dbReference type="PANTHER" id="PTHR12480">
    <property type="entry name" value="ARGININE DEMETHYLASE AND LYSYL-HYDROXYLASE JMJD"/>
    <property type="match status" value="1"/>
</dbReference>
<evidence type="ECO:0000259" key="1">
    <source>
        <dbReference type="PROSITE" id="PS51184"/>
    </source>
</evidence>
<dbReference type="EMBL" id="CAXITT010000074">
    <property type="protein sequence ID" value="CAL1530701.1"/>
    <property type="molecule type" value="Genomic_DNA"/>
</dbReference>
<dbReference type="GO" id="GO:0005737">
    <property type="term" value="C:cytoplasm"/>
    <property type="evidence" value="ECO:0007669"/>
    <property type="project" value="TreeGrafter"/>
</dbReference>
<dbReference type="InterPro" id="IPR003347">
    <property type="entry name" value="JmjC_dom"/>
</dbReference>
<dbReference type="PROSITE" id="PS51184">
    <property type="entry name" value="JMJC"/>
    <property type="match status" value="1"/>
</dbReference>
<dbReference type="Proteomes" id="UP001497497">
    <property type="component" value="Unassembled WGS sequence"/>
</dbReference>
<dbReference type="GO" id="GO:0033749">
    <property type="term" value="F:histone H4R3 demethylase activity"/>
    <property type="evidence" value="ECO:0007669"/>
    <property type="project" value="TreeGrafter"/>
</dbReference>
<dbReference type="AlphaFoldDB" id="A0AAV2HAA6"/>